<accession>A0A452Y4V1</accession>
<proteinExistence type="predicted"/>
<name>A0A452Y4V1_AEGTS</name>
<reference evidence="2" key="2">
    <citation type="journal article" date="2017" name="Nat. Plants">
        <title>The Aegilops tauschii genome reveals multiple impacts of transposons.</title>
        <authorList>
            <person name="Zhao G."/>
            <person name="Zou C."/>
            <person name="Li K."/>
            <person name="Wang K."/>
            <person name="Li T."/>
            <person name="Gao L."/>
            <person name="Zhang X."/>
            <person name="Wang H."/>
            <person name="Yang Z."/>
            <person name="Liu X."/>
            <person name="Jiang W."/>
            <person name="Mao L."/>
            <person name="Kong X."/>
            <person name="Jiao Y."/>
            <person name="Jia J."/>
        </authorList>
    </citation>
    <scope>NUCLEOTIDE SEQUENCE [LARGE SCALE GENOMIC DNA]</scope>
    <source>
        <strain evidence="2">cv. AL8/78</strain>
    </source>
</reference>
<reference evidence="2" key="1">
    <citation type="journal article" date="2014" name="Science">
        <title>Ancient hybridizations among the ancestral genomes of bread wheat.</title>
        <authorList>
            <consortium name="International Wheat Genome Sequencing Consortium,"/>
            <person name="Marcussen T."/>
            <person name="Sandve S.R."/>
            <person name="Heier L."/>
            <person name="Spannagl M."/>
            <person name="Pfeifer M."/>
            <person name="Jakobsen K.S."/>
            <person name="Wulff B.B."/>
            <person name="Steuernagel B."/>
            <person name="Mayer K.F."/>
            <person name="Olsen O.A."/>
        </authorList>
    </citation>
    <scope>NUCLEOTIDE SEQUENCE [LARGE SCALE GENOMIC DNA]</scope>
    <source>
        <strain evidence="2">cv. AL8/78</strain>
    </source>
</reference>
<reference evidence="1" key="5">
    <citation type="journal article" date="2021" name="G3 (Bethesda)">
        <title>Aegilops tauschii genome assembly Aet v5.0 features greater sequence contiguity and improved annotation.</title>
        <authorList>
            <person name="Wang L."/>
            <person name="Zhu T."/>
            <person name="Rodriguez J.C."/>
            <person name="Deal K.R."/>
            <person name="Dubcovsky J."/>
            <person name="McGuire P.E."/>
            <person name="Lux T."/>
            <person name="Spannagl M."/>
            <person name="Mayer K.F.X."/>
            <person name="Baldrich P."/>
            <person name="Meyers B.C."/>
            <person name="Huo N."/>
            <person name="Gu Y.Q."/>
            <person name="Zhou H."/>
            <person name="Devos K.M."/>
            <person name="Bennetzen J.L."/>
            <person name="Unver T."/>
            <person name="Budak H."/>
            <person name="Gulick P.J."/>
            <person name="Galiba G."/>
            <person name="Kalapos B."/>
            <person name="Nelson D.R."/>
            <person name="Li P."/>
            <person name="You F.M."/>
            <person name="Luo M.C."/>
            <person name="Dvorak J."/>
        </authorList>
    </citation>
    <scope>NUCLEOTIDE SEQUENCE [LARGE SCALE GENOMIC DNA]</scope>
    <source>
        <strain evidence="1">cv. AL8/78</strain>
    </source>
</reference>
<reference evidence="1" key="3">
    <citation type="journal article" date="2017" name="Nature">
        <title>Genome sequence of the progenitor of the wheat D genome Aegilops tauschii.</title>
        <authorList>
            <person name="Luo M.C."/>
            <person name="Gu Y.Q."/>
            <person name="Puiu D."/>
            <person name="Wang H."/>
            <person name="Twardziok S.O."/>
            <person name="Deal K.R."/>
            <person name="Huo N."/>
            <person name="Zhu T."/>
            <person name="Wang L."/>
            <person name="Wang Y."/>
            <person name="McGuire P.E."/>
            <person name="Liu S."/>
            <person name="Long H."/>
            <person name="Ramasamy R.K."/>
            <person name="Rodriguez J.C."/>
            <person name="Van S.L."/>
            <person name="Yuan L."/>
            <person name="Wang Z."/>
            <person name="Xia Z."/>
            <person name="Xiao L."/>
            <person name="Anderson O.D."/>
            <person name="Ouyang S."/>
            <person name="Liang Y."/>
            <person name="Zimin A.V."/>
            <person name="Pertea G."/>
            <person name="Qi P."/>
            <person name="Bennetzen J.L."/>
            <person name="Dai X."/>
            <person name="Dawson M.W."/>
            <person name="Muller H.G."/>
            <person name="Kugler K."/>
            <person name="Rivarola-Duarte L."/>
            <person name="Spannagl M."/>
            <person name="Mayer K.F.X."/>
            <person name="Lu F.H."/>
            <person name="Bevan M.W."/>
            <person name="Leroy P."/>
            <person name="Li P."/>
            <person name="You F.M."/>
            <person name="Sun Q."/>
            <person name="Liu Z."/>
            <person name="Lyons E."/>
            <person name="Wicker T."/>
            <person name="Salzberg S.L."/>
            <person name="Devos K.M."/>
            <person name="Dvorak J."/>
        </authorList>
    </citation>
    <scope>NUCLEOTIDE SEQUENCE [LARGE SCALE GENOMIC DNA]</scope>
    <source>
        <strain evidence="1">cv. AL8/78</strain>
    </source>
</reference>
<keyword evidence="2" id="KW-1185">Reference proteome</keyword>
<evidence type="ECO:0008006" key="3">
    <source>
        <dbReference type="Google" id="ProtNLM"/>
    </source>
</evidence>
<reference evidence="1" key="4">
    <citation type="submission" date="2019-03" db="UniProtKB">
        <authorList>
            <consortium name="EnsemblPlants"/>
        </authorList>
    </citation>
    <scope>IDENTIFICATION</scope>
</reference>
<dbReference type="Gramene" id="AET1Gv20291800.9">
    <property type="protein sequence ID" value="AET1Gv20291800.9"/>
    <property type="gene ID" value="AET1Gv20291800"/>
</dbReference>
<dbReference type="AlphaFoldDB" id="A0A452Y4V1"/>
<dbReference type="Proteomes" id="UP000015105">
    <property type="component" value="Chromosome 1D"/>
</dbReference>
<organism evidence="1 2">
    <name type="scientific">Aegilops tauschii subsp. strangulata</name>
    <name type="common">Goatgrass</name>
    <dbReference type="NCBI Taxonomy" id="200361"/>
    <lineage>
        <taxon>Eukaryota</taxon>
        <taxon>Viridiplantae</taxon>
        <taxon>Streptophyta</taxon>
        <taxon>Embryophyta</taxon>
        <taxon>Tracheophyta</taxon>
        <taxon>Spermatophyta</taxon>
        <taxon>Magnoliopsida</taxon>
        <taxon>Liliopsida</taxon>
        <taxon>Poales</taxon>
        <taxon>Poaceae</taxon>
        <taxon>BOP clade</taxon>
        <taxon>Pooideae</taxon>
        <taxon>Triticodae</taxon>
        <taxon>Triticeae</taxon>
        <taxon>Triticinae</taxon>
        <taxon>Aegilops</taxon>
    </lineage>
</organism>
<dbReference type="EnsemblPlants" id="AET1Gv20291800.9">
    <property type="protein sequence ID" value="AET1Gv20291800.9"/>
    <property type="gene ID" value="AET1Gv20291800"/>
</dbReference>
<sequence>AGCVLTILFTLCCCFCCYETCECCMESLCCCG</sequence>
<protein>
    <recommendedName>
        <fullName evidence="3">Cysteine-rich transmembrane CYSTM domain-containing protein</fullName>
    </recommendedName>
</protein>
<evidence type="ECO:0000313" key="1">
    <source>
        <dbReference type="EnsemblPlants" id="AET1Gv20291800.9"/>
    </source>
</evidence>
<evidence type="ECO:0000313" key="2">
    <source>
        <dbReference type="Proteomes" id="UP000015105"/>
    </source>
</evidence>